<evidence type="ECO:0000256" key="1">
    <source>
        <dbReference type="SAM" id="MobiDB-lite"/>
    </source>
</evidence>
<dbReference type="AlphaFoldDB" id="A0A3L6PEU5"/>
<dbReference type="EMBL" id="PQIB02000018">
    <property type="protein sequence ID" value="RLM56107.1"/>
    <property type="molecule type" value="Genomic_DNA"/>
</dbReference>
<gene>
    <name evidence="2" type="ORF">C2845_PM10G07550</name>
</gene>
<feature type="compositionally biased region" description="Polar residues" evidence="1">
    <location>
        <begin position="1"/>
        <end position="18"/>
    </location>
</feature>
<reference evidence="3" key="1">
    <citation type="journal article" date="2019" name="Nat. Commun.">
        <title>The genome of broomcorn millet.</title>
        <authorList>
            <person name="Zou C."/>
            <person name="Miki D."/>
            <person name="Li D."/>
            <person name="Tang Q."/>
            <person name="Xiao L."/>
            <person name="Rajput S."/>
            <person name="Deng P."/>
            <person name="Jia W."/>
            <person name="Huang R."/>
            <person name="Zhang M."/>
            <person name="Sun Y."/>
            <person name="Hu J."/>
            <person name="Fu X."/>
            <person name="Schnable P.S."/>
            <person name="Li F."/>
            <person name="Zhang H."/>
            <person name="Feng B."/>
            <person name="Zhu X."/>
            <person name="Liu R."/>
            <person name="Schnable J.C."/>
            <person name="Zhu J.-K."/>
            <person name="Zhang H."/>
        </authorList>
    </citation>
    <scope>NUCLEOTIDE SEQUENCE [LARGE SCALE GENOMIC DNA]</scope>
</reference>
<accession>A0A3L6PEU5</accession>
<organism evidence="2 3">
    <name type="scientific">Panicum miliaceum</name>
    <name type="common">Proso millet</name>
    <name type="synonym">Broomcorn millet</name>
    <dbReference type="NCBI Taxonomy" id="4540"/>
    <lineage>
        <taxon>Eukaryota</taxon>
        <taxon>Viridiplantae</taxon>
        <taxon>Streptophyta</taxon>
        <taxon>Embryophyta</taxon>
        <taxon>Tracheophyta</taxon>
        <taxon>Spermatophyta</taxon>
        <taxon>Magnoliopsida</taxon>
        <taxon>Liliopsida</taxon>
        <taxon>Poales</taxon>
        <taxon>Poaceae</taxon>
        <taxon>PACMAD clade</taxon>
        <taxon>Panicoideae</taxon>
        <taxon>Panicodae</taxon>
        <taxon>Paniceae</taxon>
        <taxon>Panicinae</taxon>
        <taxon>Panicum</taxon>
        <taxon>Panicum sect. Panicum</taxon>
    </lineage>
</organism>
<keyword evidence="3" id="KW-1185">Reference proteome</keyword>
<protein>
    <submittedName>
        <fullName evidence="2">NAM-like protein</fullName>
    </submittedName>
</protein>
<dbReference type="OrthoDB" id="691997at2759"/>
<proteinExistence type="predicted"/>
<dbReference type="Proteomes" id="UP000275267">
    <property type="component" value="Unassembled WGS sequence"/>
</dbReference>
<feature type="region of interest" description="Disordered" evidence="1">
    <location>
        <begin position="1"/>
        <end position="48"/>
    </location>
</feature>
<evidence type="ECO:0000313" key="3">
    <source>
        <dbReference type="Proteomes" id="UP000275267"/>
    </source>
</evidence>
<sequence length="65" mass="7197">MNSSPRMSTAINVDSSHNAVPDNAPPETDQRKRPMGKKKAKEALRRGGGEACVEALDHLWKKKRV</sequence>
<name>A0A3L6PEU5_PANMI</name>
<evidence type="ECO:0000313" key="2">
    <source>
        <dbReference type="EMBL" id="RLM56107.1"/>
    </source>
</evidence>
<comment type="caution">
    <text evidence="2">The sequence shown here is derived from an EMBL/GenBank/DDBJ whole genome shotgun (WGS) entry which is preliminary data.</text>
</comment>